<evidence type="ECO:0000259" key="3">
    <source>
        <dbReference type="PROSITE" id="PS51788"/>
    </source>
</evidence>
<dbReference type="AlphaFoldDB" id="A0A7J7IXB9"/>
<dbReference type="OrthoDB" id="267517at2759"/>
<dbReference type="InterPro" id="IPR046336">
    <property type="entry name" value="Lon_prtase_N_sf"/>
</dbReference>
<sequence>MLDMSAYNEVTYDAVIFIDLQAFTYSNNKKFYMVNMDSSEEDNNYSEEVVIINDPVTEASHPNNLMESDSESNLADDELSLVSSDYDVNEIAISTPPDMVVDGVEAPGEQERGIAQLLFDYFNDVDVPISDDSSSSDDDGEPSSRIITFDQSTPSAHMYLGNSMEDVQGRTLFDEETVQVLPAYMKAGVVLMPGQTLPLVLHDQSEIDMMKTALDEEKTLAILHHEPGRRSSSSESFHRSQVADIGTTAQVLSMSSDRTESGSRAKVITKGRQRFTVINVIHNQRVLTARVKILTERTFGEPLQNVIPFSHYKSRVKHNSASKFDNLGICTSEHLPKKPVRKHTQCANFTAWPDWVYSQYSPEGLMCKLRQEIRKWGDRTYSVINKINCPDHMAYWLADNIPITDVHKLQILSLHSSIQRLRLELHLIQNYKSLTCRNCNTLIAKRSDIFSLSFEGPMGTFVNPHGCVHETLTLRKAKHLSLRGRTQTEFSWYPGYAWTVVNCVECGSHKGWRFTSNELHPPMFYGLTRNGLNFVIRRDPSLSEVSPETFVF</sequence>
<reference evidence="4" key="1">
    <citation type="submission" date="2020-06" db="EMBL/GenBank/DDBJ databases">
        <title>Draft genome of Bugula neritina, a colonial animal packing powerful symbionts and potential medicines.</title>
        <authorList>
            <person name="Rayko M."/>
        </authorList>
    </citation>
    <scope>NUCLEOTIDE SEQUENCE [LARGE SCALE GENOMIC DNA]</scope>
    <source>
        <strain evidence="4">Kwan_BN1</strain>
    </source>
</reference>
<dbReference type="InterPro" id="IPR003111">
    <property type="entry name" value="Lon_prtase_N"/>
</dbReference>
<dbReference type="Proteomes" id="UP000593567">
    <property type="component" value="Unassembled WGS sequence"/>
</dbReference>
<evidence type="ECO:0000256" key="1">
    <source>
        <dbReference type="SAM" id="MobiDB-lite"/>
    </source>
</evidence>
<dbReference type="UniPathway" id="UPA00143"/>
<evidence type="ECO:0000313" key="5">
    <source>
        <dbReference type="Proteomes" id="UP000593567"/>
    </source>
</evidence>
<protein>
    <submittedName>
        <fullName evidence="4">CRBN</fullName>
    </submittedName>
</protein>
<evidence type="ECO:0000313" key="4">
    <source>
        <dbReference type="EMBL" id="KAF6018510.1"/>
    </source>
</evidence>
<dbReference type="GO" id="GO:0016567">
    <property type="term" value="P:protein ubiquitination"/>
    <property type="evidence" value="ECO:0007669"/>
    <property type="project" value="UniProtKB-UniPathway"/>
</dbReference>
<dbReference type="InterPro" id="IPR015947">
    <property type="entry name" value="PUA-like_sf"/>
</dbReference>
<evidence type="ECO:0000259" key="2">
    <source>
        <dbReference type="PROSITE" id="PS51787"/>
    </source>
</evidence>
<gene>
    <name evidence="4" type="ORF">EB796_023185</name>
</gene>
<dbReference type="SMART" id="SM00464">
    <property type="entry name" value="LON"/>
    <property type="match status" value="1"/>
</dbReference>
<proteinExistence type="predicted"/>
<feature type="region of interest" description="Disordered" evidence="1">
    <location>
        <begin position="129"/>
        <end position="148"/>
    </location>
</feature>
<dbReference type="PANTHER" id="PTHR46732">
    <property type="entry name" value="ATP-DEPENDENT PROTEASE LA (LON) DOMAIN PROTEIN"/>
    <property type="match status" value="1"/>
</dbReference>
<dbReference type="PANTHER" id="PTHR46732:SF8">
    <property type="entry name" value="ATP-DEPENDENT PROTEASE LA (LON) DOMAIN PROTEIN"/>
    <property type="match status" value="1"/>
</dbReference>
<organism evidence="4 5">
    <name type="scientific">Bugula neritina</name>
    <name type="common">Brown bryozoan</name>
    <name type="synonym">Sertularia neritina</name>
    <dbReference type="NCBI Taxonomy" id="10212"/>
    <lineage>
        <taxon>Eukaryota</taxon>
        <taxon>Metazoa</taxon>
        <taxon>Spiralia</taxon>
        <taxon>Lophotrochozoa</taxon>
        <taxon>Bryozoa</taxon>
        <taxon>Gymnolaemata</taxon>
        <taxon>Cheilostomatida</taxon>
        <taxon>Flustrina</taxon>
        <taxon>Buguloidea</taxon>
        <taxon>Bugulidae</taxon>
        <taxon>Bugula</taxon>
    </lineage>
</organism>
<dbReference type="Gene3D" id="2.170.150.20">
    <property type="entry name" value="Peptide methionine sulfoxide reductase"/>
    <property type="match status" value="1"/>
</dbReference>
<dbReference type="CDD" id="cd15777">
    <property type="entry name" value="CRBN_C_like"/>
    <property type="match status" value="1"/>
</dbReference>
<dbReference type="FunFam" id="2.170.150.20:FF:000007">
    <property type="entry name" value="Protein cereblon"/>
    <property type="match status" value="1"/>
</dbReference>
<dbReference type="PROSITE" id="PS51788">
    <property type="entry name" value="CULT"/>
    <property type="match status" value="1"/>
</dbReference>
<dbReference type="Gene3D" id="1.20.58.1480">
    <property type="match status" value="1"/>
</dbReference>
<feature type="domain" description="CULT" evidence="3">
    <location>
        <begin position="431"/>
        <end position="536"/>
    </location>
</feature>
<keyword evidence="5" id="KW-1185">Reference proteome</keyword>
<dbReference type="SUPFAM" id="SSF88697">
    <property type="entry name" value="PUA domain-like"/>
    <property type="match status" value="1"/>
</dbReference>
<dbReference type="Gene3D" id="2.30.130.40">
    <property type="entry name" value="LON domain-like"/>
    <property type="match status" value="1"/>
</dbReference>
<feature type="domain" description="Lon N-terminal" evidence="2">
    <location>
        <begin position="178"/>
        <end position="432"/>
    </location>
</feature>
<dbReference type="PROSITE" id="PS51787">
    <property type="entry name" value="LON_N"/>
    <property type="match status" value="1"/>
</dbReference>
<dbReference type="Pfam" id="PF02190">
    <property type="entry name" value="LON_substr_bdg"/>
    <property type="match status" value="1"/>
</dbReference>
<accession>A0A7J7IXB9</accession>
<comment type="caution">
    <text evidence="4">The sequence shown here is derived from an EMBL/GenBank/DDBJ whole genome shotgun (WGS) entry which is preliminary data.</text>
</comment>
<dbReference type="InterPro" id="IPR034750">
    <property type="entry name" value="CULT"/>
</dbReference>
<name>A0A7J7IXB9_BUGNE</name>
<dbReference type="EMBL" id="VXIV02003300">
    <property type="protein sequence ID" value="KAF6018510.1"/>
    <property type="molecule type" value="Genomic_DNA"/>
</dbReference>